<dbReference type="SUPFAM" id="SSF74788">
    <property type="entry name" value="Cullin repeat-like"/>
    <property type="match status" value="1"/>
</dbReference>
<dbReference type="InterPro" id="IPR046364">
    <property type="entry name" value="Exo70_C"/>
</dbReference>
<dbReference type="EMBL" id="JAYKXN010000001">
    <property type="protein sequence ID" value="KAK7318063.1"/>
    <property type="molecule type" value="Genomic_DNA"/>
</dbReference>
<dbReference type="InterPro" id="IPR016159">
    <property type="entry name" value="Cullin_repeat-like_dom_sf"/>
</dbReference>
<keyword evidence="2" id="KW-0813">Transport</keyword>
<sequence>MFRTLDLYEAISDNWQQIKSIFSFKLTFSIQSQAVASQIPVLGNGIHSLMRYVLNYIARKSTSGDGDGPSKGYLLEFQCAVKGRGEAK</sequence>
<evidence type="ECO:0000313" key="5">
    <source>
        <dbReference type="Proteomes" id="UP001359559"/>
    </source>
</evidence>
<evidence type="ECO:0000256" key="2">
    <source>
        <dbReference type="ARBA" id="ARBA00022448"/>
    </source>
</evidence>
<comment type="similarity">
    <text evidence="1">Belongs to the EXO70 family.</text>
</comment>
<dbReference type="AlphaFoldDB" id="A0AAN9Q454"/>
<organism evidence="4 5">
    <name type="scientific">Clitoria ternatea</name>
    <name type="common">Butterfly pea</name>
    <dbReference type="NCBI Taxonomy" id="43366"/>
    <lineage>
        <taxon>Eukaryota</taxon>
        <taxon>Viridiplantae</taxon>
        <taxon>Streptophyta</taxon>
        <taxon>Embryophyta</taxon>
        <taxon>Tracheophyta</taxon>
        <taxon>Spermatophyta</taxon>
        <taxon>Magnoliopsida</taxon>
        <taxon>eudicotyledons</taxon>
        <taxon>Gunneridae</taxon>
        <taxon>Pentapetalae</taxon>
        <taxon>rosids</taxon>
        <taxon>fabids</taxon>
        <taxon>Fabales</taxon>
        <taxon>Fabaceae</taxon>
        <taxon>Papilionoideae</taxon>
        <taxon>50 kb inversion clade</taxon>
        <taxon>NPAAA clade</taxon>
        <taxon>indigoferoid/millettioid clade</taxon>
        <taxon>Phaseoleae</taxon>
        <taxon>Clitoria</taxon>
    </lineage>
</organism>
<reference evidence="4 5" key="1">
    <citation type="submission" date="2024-01" db="EMBL/GenBank/DDBJ databases">
        <title>The genomes of 5 underutilized Papilionoideae crops provide insights into root nodulation and disease resistance.</title>
        <authorList>
            <person name="Yuan L."/>
        </authorList>
    </citation>
    <scope>NUCLEOTIDE SEQUENCE [LARGE SCALE GENOMIC DNA]</scope>
    <source>
        <strain evidence="4">LY-2023</strain>
        <tissue evidence="4">Leaf</tissue>
    </source>
</reference>
<gene>
    <name evidence="4" type="ORF">RJT34_02761</name>
</gene>
<evidence type="ECO:0000259" key="3">
    <source>
        <dbReference type="Pfam" id="PF03081"/>
    </source>
</evidence>
<comment type="caution">
    <text evidence="4">The sequence shown here is derived from an EMBL/GenBank/DDBJ whole genome shotgun (WGS) entry which is preliminary data.</text>
</comment>
<dbReference type="GO" id="GO:0000145">
    <property type="term" value="C:exocyst"/>
    <property type="evidence" value="ECO:0007669"/>
    <property type="project" value="InterPro"/>
</dbReference>
<dbReference type="Pfam" id="PF03081">
    <property type="entry name" value="Exo70_C"/>
    <property type="match status" value="1"/>
</dbReference>
<accession>A0AAN9Q454</accession>
<dbReference type="Proteomes" id="UP001359559">
    <property type="component" value="Unassembled WGS sequence"/>
</dbReference>
<dbReference type="GO" id="GO:0006887">
    <property type="term" value="P:exocytosis"/>
    <property type="evidence" value="ECO:0007669"/>
    <property type="project" value="InterPro"/>
</dbReference>
<protein>
    <recommendedName>
        <fullName evidence="3">Exocyst complex subunit Exo70 C-terminal domain-containing protein</fullName>
    </recommendedName>
</protein>
<keyword evidence="5" id="KW-1185">Reference proteome</keyword>
<feature type="domain" description="Exocyst complex subunit Exo70 C-terminal" evidence="3">
    <location>
        <begin position="1"/>
        <end position="62"/>
    </location>
</feature>
<proteinExistence type="inferred from homology"/>
<name>A0AAN9Q454_CLITE</name>
<evidence type="ECO:0000256" key="1">
    <source>
        <dbReference type="ARBA" id="ARBA00006756"/>
    </source>
</evidence>
<dbReference type="GO" id="GO:0005546">
    <property type="term" value="F:phosphatidylinositol-4,5-bisphosphate binding"/>
    <property type="evidence" value="ECO:0007669"/>
    <property type="project" value="InterPro"/>
</dbReference>
<evidence type="ECO:0000313" key="4">
    <source>
        <dbReference type="EMBL" id="KAK7318063.1"/>
    </source>
</evidence>